<evidence type="ECO:0000313" key="10">
    <source>
        <dbReference type="Proteomes" id="UP001210925"/>
    </source>
</evidence>
<evidence type="ECO:0000256" key="1">
    <source>
        <dbReference type="ARBA" id="ARBA00004141"/>
    </source>
</evidence>
<dbReference type="InterPro" id="IPR044772">
    <property type="entry name" value="NO3_transporter"/>
</dbReference>
<protein>
    <recommendedName>
        <fullName evidence="8">Major facilitator superfamily (MFS) profile domain-containing protein</fullName>
    </recommendedName>
</protein>
<dbReference type="PROSITE" id="PS50850">
    <property type="entry name" value="MFS"/>
    <property type="match status" value="1"/>
</dbReference>
<feature type="transmembrane region" description="Helical" evidence="7">
    <location>
        <begin position="108"/>
        <end position="128"/>
    </location>
</feature>
<dbReference type="GO" id="GO:0016020">
    <property type="term" value="C:membrane"/>
    <property type="evidence" value="ECO:0007669"/>
    <property type="project" value="UniProtKB-SubCell"/>
</dbReference>
<keyword evidence="6 7" id="KW-0472">Membrane</keyword>
<dbReference type="AlphaFoldDB" id="A0AAD5UG33"/>
<comment type="caution">
    <text evidence="9">The sequence shown here is derived from an EMBL/GenBank/DDBJ whole genome shotgun (WGS) entry which is preliminary data.</text>
</comment>
<keyword evidence="10" id="KW-1185">Reference proteome</keyword>
<proteinExistence type="inferred from homology"/>
<keyword evidence="5" id="KW-0534">Nitrate assimilation</keyword>
<evidence type="ECO:0000259" key="8">
    <source>
        <dbReference type="PROSITE" id="PS50850"/>
    </source>
</evidence>
<dbReference type="SUPFAM" id="SSF103473">
    <property type="entry name" value="MFS general substrate transporter"/>
    <property type="match status" value="1"/>
</dbReference>
<feature type="transmembrane region" description="Helical" evidence="7">
    <location>
        <begin position="404"/>
        <end position="426"/>
    </location>
</feature>
<organism evidence="9 10">
    <name type="scientific">Boothiomyces macroporosus</name>
    <dbReference type="NCBI Taxonomy" id="261099"/>
    <lineage>
        <taxon>Eukaryota</taxon>
        <taxon>Fungi</taxon>
        <taxon>Fungi incertae sedis</taxon>
        <taxon>Chytridiomycota</taxon>
        <taxon>Chytridiomycota incertae sedis</taxon>
        <taxon>Chytridiomycetes</taxon>
        <taxon>Rhizophydiales</taxon>
        <taxon>Terramycetaceae</taxon>
        <taxon>Boothiomyces</taxon>
    </lineage>
</organism>
<dbReference type="PANTHER" id="PTHR23515">
    <property type="entry name" value="HIGH-AFFINITY NITRATE TRANSPORTER 2.3"/>
    <property type="match status" value="1"/>
</dbReference>
<feature type="domain" description="Major facilitator superfamily (MFS) profile" evidence="8">
    <location>
        <begin position="16"/>
        <end position="429"/>
    </location>
</feature>
<feature type="transmembrane region" description="Helical" evidence="7">
    <location>
        <begin position="377"/>
        <end position="398"/>
    </location>
</feature>
<dbReference type="InterPro" id="IPR020846">
    <property type="entry name" value="MFS_dom"/>
</dbReference>
<dbReference type="InterPro" id="IPR036259">
    <property type="entry name" value="MFS_trans_sf"/>
</dbReference>
<dbReference type="InterPro" id="IPR011701">
    <property type="entry name" value="MFS"/>
</dbReference>
<feature type="transmembrane region" description="Helical" evidence="7">
    <location>
        <begin position="347"/>
        <end position="370"/>
    </location>
</feature>
<evidence type="ECO:0000256" key="3">
    <source>
        <dbReference type="ARBA" id="ARBA00022692"/>
    </source>
</evidence>
<evidence type="ECO:0000256" key="4">
    <source>
        <dbReference type="ARBA" id="ARBA00022989"/>
    </source>
</evidence>
<reference evidence="9" key="1">
    <citation type="submission" date="2020-05" db="EMBL/GenBank/DDBJ databases">
        <title>Phylogenomic resolution of chytrid fungi.</title>
        <authorList>
            <person name="Stajich J.E."/>
            <person name="Amses K."/>
            <person name="Simmons R."/>
            <person name="Seto K."/>
            <person name="Myers J."/>
            <person name="Bonds A."/>
            <person name="Quandt C.A."/>
            <person name="Barry K."/>
            <person name="Liu P."/>
            <person name="Grigoriev I."/>
            <person name="Longcore J.E."/>
            <person name="James T.Y."/>
        </authorList>
    </citation>
    <scope>NUCLEOTIDE SEQUENCE</scope>
    <source>
        <strain evidence="9">PLAUS21</strain>
    </source>
</reference>
<evidence type="ECO:0000256" key="5">
    <source>
        <dbReference type="ARBA" id="ARBA00023063"/>
    </source>
</evidence>
<dbReference type="GO" id="GO:0042128">
    <property type="term" value="P:nitrate assimilation"/>
    <property type="evidence" value="ECO:0007669"/>
    <property type="project" value="UniProtKB-KW"/>
</dbReference>
<comment type="similarity">
    <text evidence="2">Belongs to the major facilitator superfamily. Nitrate/nitrite porter (TC 2.A.1.8) family.</text>
</comment>
<feature type="transmembrane region" description="Helical" evidence="7">
    <location>
        <begin position="83"/>
        <end position="102"/>
    </location>
</feature>
<dbReference type="Gene3D" id="1.20.1250.20">
    <property type="entry name" value="MFS general substrate transporter like domains"/>
    <property type="match status" value="2"/>
</dbReference>
<gene>
    <name evidence="9" type="ORF">HK103_004930</name>
</gene>
<dbReference type="GO" id="GO:0015112">
    <property type="term" value="F:nitrate transmembrane transporter activity"/>
    <property type="evidence" value="ECO:0007669"/>
    <property type="project" value="InterPro"/>
</dbReference>
<feature type="transmembrane region" description="Helical" evidence="7">
    <location>
        <begin position="140"/>
        <end position="161"/>
    </location>
</feature>
<accession>A0AAD5UG33</accession>
<dbReference type="EMBL" id="JADGKB010000042">
    <property type="protein sequence ID" value="KAJ3257102.1"/>
    <property type="molecule type" value="Genomic_DNA"/>
</dbReference>
<dbReference type="Proteomes" id="UP001210925">
    <property type="component" value="Unassembled WGS sequence"/>
</dbReference>
<dbReference type="Pfam" id="PF07690">
    <property type="entry name" value="MFS_1"/>
    <property type="match status" value="1"/>
</dbReference>
<evidence type="ECO:0000256" key="7">
    <source>
        <dbReference type="SAM" id="Phobius"/>
    </source>
</evidence>
<evidence type="ECO:0000256" key="2">
    <source>
        <dbReference type="ARBA" id="ARBA00008432"/>
    </source>
</evidence>
<comment type="subcellular location">
    <subcellularLocation>
        <location evidence="1">Membrane</location>
        <topology evidence="1">Multi-pass membrane protein</topology>
    </subcellularLocation>
</comment>
<feature type="transmembrane region" description="Helical" evidence="7">
    <location>
        <begin position="16"/>
        <end position="34"/>
    </location>
</feature>
<sequence>MQMKSQILFEPKSFKNLFLSFLGFFVAFFGWFAFPPLLPLTLKTDLNLTKADIANSNILGFTSTLIVRVFSGYLCEKYGPRKTMAWLLLAGSIPTVFTGLVNNSAGLIAIRFFVGILGGTFVPCQAWITAFYDSNIVGTANAIAAGVVFYVMPALVSSIHISHSWRIAFLFPFGLIVSTAIIILVFGDDGPAGEWKPKIIVLTSTLESNVELLDRQSELDSNHSDSDDKQSLPDNLIEYFRFAIKPTTLLVAIPYLCTFGSELAIEGMISVLYLSQSQKTGLYLTEQQAGNYAAVFGLMNIVTRPLGGYICDFLSVQNKKLFIILLGLLEGLLCIIIGSFHSLEFTTLFIIMTITGIILEQANGATFSLVSHFERNGIVSGIVGAAGNLGGIIFSLFFRYDSNFMSILSMGIIIFVLHLLLIIIPLTNK</sequence>
<keyword evidence="4 7" id="KW-1133">Transmembrane helix</keyword>
<name>A0AAD5UG33_9FUNG</name>
<evidence type="ECO:0000313" key="9">
    <source>
        <dbReference type="EMBL" id="KAJ3257102.1"/>
    </source>
</evidence>
<feature type="transmembrane region" description="Helical" evidence="7">
    <location>
        <begin position="321"/>
        <end position="341"/>
    </location>
</feature>
<feature type="transmembrane region" description="Helical" evidence="7">
    <location>
        <begin position="167"/>
        <end position="186"/>
    </location>
</feature>
<feature type="transmembrane region" description="Helical" evidence="7">
    <location>
        <begin position="249"/>
        <end position="273"/>
    </location>
</feature>
<keyword evidence="3 7" id="KW-0812">Transmembrane</keyword>
<evidence type="ECO:0000256" key="6">
    <source>
        <dbReference type="ARBA" id="ARBA00023136"/>
    </source>
</evidence>